<feature type="transmembrane region" description="Helical" evidence="2">
    <location>
        <begin position="268"/>
        <end position="296"/>
    </location>
</feature>
<dbReference type="OrthoDB" id="291792at2759"/>
<dbReference type="RefSeq" id="XP_040633495.1">
    <property type="nucleotide sequence ID" value="XM_040776768.1"/>
</dbReference>
<feature type="region of interest" description="Disordered" evidence="1">
    <location>
        <begin position="198"/>
        <end position="223"/>
    </location>
</feature>
<dbReference type="OMA" id="CCGQIMY"/>
<dbReference type="HOGENOM" id="CLU_016206_1_0_1"/>
<keyword evidence="2" id="KW-0472">Membrane</keyword>
<feature type="domain" description="Transmembrane protein 135 N-terminal" evidence="3">
    <location>
        <begin position="371"/>
        <end position="512"/>
    </location>
</feature>
<dbReference type="AlphaFoldDB" id="M5G8R5"/>
<sequence>MALHVTDDPPVDPVNVPPPPVVQLPLPLPISLTNLPPPAIPARRRPILQRVLTLSSIEAAFDPRSAFARLTKVRSVDNLIVLAQDPAFQREATKIVWRPSGEKRRRLVRWEDVVRHAARGATRAGTLAFCIRAGVNLVLMLFKAWRTKKLRIQMVIHAIFGEDSLRFGAMLGSFVGLYKLFLNGLPLLRQQTLATASTNATPKDIPGTPNNEEEGSGRRSPDWTAELHPTRFETMLAGAISSLGLLFEKKHRRIMIAQQVFVRGLQAVVLAHNLVIPHGAVLTFGLACGQIMYAFVLRPETIPRGYNEWIRNASKVSKEAVLINRHAKREGRWDLTWMRTQRDKPTTTLGNKKLINIDIAKALEQGDFGPPFGLCEAVHPWVDSCWDVPLDRFIEVAKWMAPVYTALHLIPALLFRPKRFMQQPLLSLLKTAGGIARSCSFLGVFVVIYQSWHCLKHQLYLRPGTPEILKKFFASRFSFWLGGFMTCASLFIEKRKRRGELAMYVLPKALESAWGMLRSRKLMFRVPRGDAVLAAIGMAMVMHDSAHLSRLVRGILYQFIGPN</sequence>
<evidence type="ECO:0000313" key="5">
    <source>
        <dbReference type="Proteomes" id="UP000030653"/>
    </source>
</evidence>
<keyword evidence="2" id="KW-0812">Transmembrane</keyword>
<dbReference type="Pfam" id="PF15982">
    <property type="entry name" value="TMEM135_C_rich"/>
    <property type="match status" value="1"/>
</dbReference>
<dbReference type="Proteomes" id="UP000030653">
    <property type="component" value="Unassembled WGS sequence"/>
</dbReference>
<protein>
    <recommendedName>
        <fullName evidence="3">Transmembrane protein 135 N-terminal domain-containing protein</fullName>
    </recommendedName>
</protein>
<name>M5G8R5_DACPD</name>
<dbReference type="PANTHER" id="PTHR12459:SF6">
    <property type="entry name" value="GB|AAD46013.1"/>
    <property type="match status" value="1"/>
</dbReference>
<gene>
    <name evidence="4" type="ORF">DACRYDRAFT_86254</name>
</gene>
<reference evidence="4 5" key="1">
    <citation type="journal article" date="2012" name="Science">
        <title>The Paleozoic origin of enzymatic lignin decomposition reconstructed from 31 fungal genomes.</title>
        <authorList>
            <person name="Floudas D."/>
            <person name="Binder M."/>
            <person name="Riley R."/>
            <person name="Barry K."/>
            <person name="Blanchette R.A."/>
            <person name="Henrissat B."/>
            <person name="Martinez A.T."/>
            <person name="Otillar R."/>
            <person name="Spatafora J.W."/>
            <person name="Yadav J.S."/>
            <person name="Aerts A."/>
            <person name="Benoit I."/>
            <person name="Boyd A."/>
            <person name="Carlson A."/>
            <person name="Copeland A."/>
            <person name="Coutinho P.M."/>
            <person name="de Vries R.P."/>
            <person name="Ferreira P."/>
            <person name="Findley K."/>
            <person name="Foster B."/>
            <person name="Gaskell J."/>
            <person name="Glotzer D."/>
            <person name="Gorecki P."/>
            <person name="Heitman J."/>
            <person name="Hesse C."/>
            <person name="Hori C."/>
            <person name="Igarashi K."/>
            <person name="Jurgens J.A."/>
            <person name="Kallen N."/>
            <person name="Kersten P."/>
            <person name="Kohler A."/>
            <person name="Kuees U."/>
            <person name="Kumar T.K.A."/>
            <person name="Kuo A."/>
            <person name="LaButti K."/>
            <person name="Larrondo L.F."/>
            <person name="Lindquist E."/>
            <person name="Ling A."/>
            <person name="Lombard V."/>
            <person name="Lucas S."/>
            <person name="Lundell T."/>
            <person name="Martin R."/>
            <person name="McLaughlin D.J."/>
            <person name="Morgenstern I."/>
            <person name="Morin E."/>
            <person name="Murat C."/>
            <person name="Nagy L.G."/>
            <person name="Nolan M."/>
            <person name="Ohm R.A."/>
            <person name="Patyshakuliyeva A."/>
            <person name="Rokas A."/>
            <person name="Ruiz-Duenas F.J."/>
            <person name="Sabat G."/>
            <person name="Salamov A."/>
            <person name="Samejima M."/>
            <person name="Schmutz J."/>
            <person name="Slot J.C."/>
            <person name="St John F."/>
            <person name="Stenlid J."/>
            <person name="Sun H."/>
            <person name="Sun S."/>
            <person name="Syed K."/>
            <person name="Tsang A."/>
            <person name="Wiebenga A."/>
            <person name="Young D."/>
            <person name="Pisabarro A."/>
            <person name="Eastwood D.C."/>
            <person name="Martin F."/>
            <person name="Cullen D."/>
            <person name="Grigoriev I.V."/>
            <person name="Hibbett D.S."/>
        </authorList>
    </citation>
    <scope>NUCLEOTIDE SEQUENCE [LARGE SCALE GENOMIC DNA]</scope>
    <source>
        <strain evidence="4 5">DJM-731 SS1</strain>
    </source>
</reference>
<accession>M5G8R5</accession>
<keyword evidence="2" id="KW-1133">Transmembrane helix</keyword>
<dbReference type="InterPro" id="IPR026749">
    <property type="entry name" value="Tmem135"/>
</dbReference>
<dbReference type="PANTHER" id="PTHR12459">
    <property type="entry name" value="TRANSMEMBRANE PROTEIN 135-RELATED"/>
    <property type="match status" value="1"/>
</dbReference>
<dbReference type="GeneID" id="63691830"/>
<evidence type="ECO:0000256" key="1">
    <source>
        <dbReference type="SAM" id="MobiDB-lite"/>
    </source>
</evidence>
<dbReference type="InterPro" id="IPR031926">
    <property type="entry name" value="TMEM135_N"/>
</dbReference>
<keyword evidence="5" id="KW-1185">Reference proteome</keyword>
<dbReference type="EMBL" id="JH795855">
    <property type="protein sequence ID" value="EJU06601.1"/>
    <property type="molecule type" value="Genomic_DNA"/>
</dbReference>
<feature type="transmembrane region" description="Helical" evidence="2">
    <location>
        <begin position="472"/>
        <end position="492"/>
    </location>
</feature>
<organism evidence="4 5">
    <name type="scientific">Dacryopinax primogenitus (strain DJM 731)</name>
    <name type="common">Brown rot fungus</name>
    <dbReference type="NCBI Taxonomy" id="1858805"/>
    <lineage>
        <taxon>Eukaryota</taxon>
        <taxon>Fungi</taxon>
        <taxon>Dikarya</taxon>
        <taxon>Basidiomycota</taxon>
        <taxon>Agaricomycotina</taxon>
        <taxon>Dacrymycetes</taxon>
        <taxon>Dacrymycetales</taxon>
        <taxon>Dacrymycetaceae</taxon>
        <taxon>Dacryopinax</taxon>
    </lineage>
</organism>
<evidence type="ECO:0000259" key="3">
    <source>
        <dbReference type="Pfam" id="PF15982"/>
    </source>
</evidence>
<feature type="transmembrane region" description="Helical" evidence="2">
    <location>
        <begin position="435"/>
        <end position="452"/>
    </location>
</feature>
<evidence type="ECO:0000313" key="4">
    <source>
        <dbReference type="EMBL" id="EJU06601.1"/>
    </source>
</evidence>
<evidence type="ECO:0000256" key="2">
    <source>
        <dbReference type="SAM" id="Phobius"/>
    </source>
</evidence>
<proteinExistence type="predicted"/>